<keyword evidence="4 6" id="KW-1133">Transmembrane helix</keyword>
<gene>
    <name evidence="8" type="primary">TMEM265</name>
</gene>
<evidence type="ECO:0000313" key="8">
    <source>
        <dbReference type="RefSeq" id="XP_054849202.1"/>
    </source>
</evidence>
<dbReference type="AlphaFoldDB" id="A0AA97K3K2"/>
<sequence>MAEEMELSNGTSAREGAETAVMINSGAMENHCSDKAFPLCVRRLRNLAIASIVCGCSCIGVLALIYAVKAREKQKANSSKEAAYWARKSQRLSFLSIGVWVSLLLLVPLSIILFSYAFSQAE</sequence>
<dbReference type="Proteomes" id="UP001190640">
    <property type="component" value="Chromosome 12"/>
</dbReference>
<evidence type="ECO:0000256" key="2">
    <source>
        <dbReference type="ARBA" id="ARBA00006843"/>
    </source>
</evidence>
<protein>
    <submittedName>
        <fullName evidence="8">Transmembrane protein 265</fullName>
    </submittedName>
</protein>
<feature type="transmembrane region" description="Helical" evidence="6">
    <location>
        <begin position="94"/>
        <end position="118"/>
    </location>
</feature>
<keyword evidence="5 6" id="KW-0472">Membrane</keyword>
<keyword evidence="3 6" id="KW-0812">Transmembrane</keyword>
<evidence type="ECO:0000256" key="5">
    <source>
        <dbReference type="ARBA" id="ARBA00023136"/>
    </source>
</evidence>
<evidence type="ECO:0000256" key="3">
    <source>
        <dbReference type="ARBA" id="ARBA00022692"/>
    </source>
</evidence>
<dbReference type="RefSeq" id="XP_054849202.1">
    <property type="nucleotide sequence ID" value="XM_054993227.1"/>
</dbReference>
<evidence type="ECO:0000313" key="7">
    <source>
        <dbReference type="Proteomes" id="UP001190640"/>
    </source>
</evidence>
<dbReference type="CTD" id="100862671"/>
<reference evidence="8" key="1">
    <citation type="submission" date="2025-08" db="UniProtKB">
        <authorList>
            <consortium name="RefSeq"/>
        </authorList>
    </citation>
    <scope>IDENTIFICATION</scope>
    <source>
        <tissue evidence="8">Blood</tissue>
    </source>
</reference>
<evidence type="ECO:0000256" key="1">
    <source>
        <dbReference type="ARBA" id="ARBA00004370"/>
    </source>
</evidence>
<dbReference type="InterPro" id="IPR007593">
    <property type="entry name" value="CD225/Dispanin_fam"/>
</dbReference>
<accession>A0AA97K3K2</accession>
<name>A0AA97K3K2_EUBMA</name>
<keyword evidence="7" id="KW-1185">Reference proteome</keyword>
<dbReference type="GO" id="GO:0016020">
    <property type="term" value="C:membrane"/>
    <property type="evidence" value="ECO:0007669"/>
    <property type="project" value="UniProtKB-SubCell"/>
</dbReference>
<comment type="similarity">
    <text evidence="2">Belongs to the CD225/Dispanin family.</text>
</comment>
<dbReference type="GeneID" id="129338759"/>
<organism evidence="7 8">
    <name type="scientific">Eublepharis macularius</name>
    <name type="common">Leopard gecko</name>
    <name type="synonym">Cyrtodactylus macularius</name>
    <dbReference type="NCBI Taxonomy" id="481883"/>
    <lineage>
        <taxon>Eukaryota</taxon>
        <taxon>Metazoa</taxon>
        <taxon>Chordata</taxon>
        <taxon>Craniata</taxon>
        <taxon>Vertebrata</taxon>
        <taxon>Euteleostomi</taxon>
        <taxon>Lepidosauria</taxon>
        <taxon>Squamata</taxon>
        <taxon>Bifurcata</taxon>
        <taxon>Gekkota</taxon>
        <taxon>Eublepharidae</taxon>
        <taxon>Eublepharinae</taxon>
        <taxon>Eublepharis</taxon>
    </lineage>
</organism>
<dbReference type="KEGG" id="emc:129338759"/>
<comment type="subcellular location">
    <subcellularLocation>
        <location evidence="1">Membrane</location>
    </subcellularLocation>
</comment>
<dbReference type="Pfam" id="PF04505">
    <property type="entry name" value="CD225"/>
    <property type="match status" value="1"/>
</dbReference>
<proteinExistence type="inferred from homology"/>
<evidence type="ECO:0000256" key="4">
    <source>
        <dbReference type="ARBA" id="ARBA00022989"/>
    </source>
</evidence>
<feature type="transmembrane region" description="Helical" evidence="6">
    <location>
        <begin position="47"/>
        <end position="68"/>
    </location>
</feature>
<evidence type="ECO:0000256" key="6">
    <source>
        <dbReference type="SAM" id="Phobius"/>
    </source>
</evidence>